<name>A0ACC2P3T3_9HYME</name>
<gene>
    <name evidence="1" type="ORF">QAD02_013915</name>
</gene>
<dbReference type="Proteomes" id="UP001239111">
    <property type="component" value="Chromosome 2"/>
</dbReference>
<accession>A0ACC2P3T3</accession>
<keyword evidence="2" id="KW-1185">Reference proteome</keyword>
<evidence type="ECO:0000313" key="2">
    <source>
        <dbReference type="Proteomes" id="UP001239111"/>
    </source>
</evidence>
<comment type="caution">
    <text evidence="1">The sequence shown here is derived from an EMBL/GenBank/DDBJ whole genome shotgun (WGS) entry which is preliminary data.</text>
</comment>
<protein>
    <submittedName>
        <fullName evidence="1">Uncharacterized protein</fullName>
    </submittedName>
</protein>
<dbReference type="EMBL" id="CM056742">
    <property type="protein sequence ID" value="KAJ8678128.1"/>
    <property type="molecule type" value="Genomic_DNA"/>
</dbReference>
<sequence>MNNDRYPKMCMLRQISLMPSDKKSPEYIWHVRIDEVFFDKIGESTICQDFSKESLIGKKQKLIQAFSTQLKEIDLERKDKASTLILYPSLEIDVESQEYFSIDMPLQELRVLIQLRLANPICQKFVYDSKVFVLGAEAYCNRCSKQANEAHLLIDCESHIERRKKSLLPTTTDFDLKLLDILENPNKTSLKSLIKLLIEILRDEETVTVTNL</sequence>
<proteinExistence type="predicted"/>
<reference evidence="1" key="1">
    <citation type="submission" date="2023-04" db="EMBL/GenBank/DDBJ databases">
        <title>A chromosome-level genome assembly of the parasitoid wasp Eretmocerus hayati.</title>
        <authorList>
            <person name="Zhong Y."/>
            <person name="Liu S."/>
            <person name="Liu Y."/>
        </authorList>
    </citation>
    <scope>NUCLEOTIDE SEQUENCE</scope>
    <source>
        <strain evidence="1">ZJU_SS_LIU_2023</strain>
    </source>
</reference>
<evidence type="ECO:0000313" key="1">
    <source>
        <dbReference type="EMBL" id="KAJ8678128.1"/>
    </source>
</evidence>
<organism evidence="1 2">
    <name type="scientific">Eretmocerus hayati</name>
    <dbReference type="NCBI Taxonomy" id="131215"/>
    <lineage>
        <taxon>Eukaryota</taxon>
        <taxon>Metazoa</taxon>
        <taxon>Ecdysozoa</taxon>
        <taxon>Arthropoda</taxon>
        <taxon>Hexapoda</taxon>
        <taxon>Insecta</taxon>
        <taxon>Pterygota</taxon>
        <taxon>Neoptera</taxon>
        <taxon>Endopterygota</taxon>
        <taxon>Hymenoptera</taxon>
        <taxon>Apocrita</taxon>
        <taxon>Proctotrupomorpha</taxon>
        <taxon>Chalcidoidea</taxon>
        <taxon>Aphelinidae</taxon>
        <taxon>Aphelininae</taxon>
        <taxon>Eretmocerus</taxon>
    </lineage>
</organism>